<sequence>MTPGFDRFIAIDWSGGRGRRHKGIAVAACGQGQKAPVLVPPPDGVWSREAVAAWLMTLPGSSLAGFDFSFSMPFVDEGAYLPGIAPEVPALWDAVEAASAGAPDYYGGGFVARYQDHFLSAGARGALFSARLRLTELACRAQGLGRSESNFHLIGPSQVGLASFAGMRMLRALGGRPNVAIWPFEPPGRLTLVELYTRLFLIQAGAGVRKIRDGDSLRDALAALGSETYGFDGALSDHETDVLVAAAGMRRLAVAGGAALWHPPALSDTVRRTEGWTWGVL</sequence>
<organism evidence="1 2">
    <name type="scientific">Govanella unica</name>
    <dbReference type="NCBI Taxonomy" id="2975056"/>
    <lineage>
        <taxon>Bacteria</taxon>
        <taxon>Pseudomonadati</taxon>
        <taxon>Pseudomonadota</taxon>
        <taxon>Alphaproteobacteria</taxon>
        <taxon>Emcibacterales</taxon>
        <taxon>Govanellaceae</taxon>
        <taxon>Govanella</taxon>
    </lineage>
</organism>
<proteinExistence type="predicted"/>
<dbReference type="Proteomes" id="UP001141619">
    <property type="component" value="Unassembled WGS sequence"/>
</dbReference>
<dbReference type="EMBL" id="JANWOI010000001">
    <property type="protein sequence ID" value="MDA5193083.1"/>
    <property type="molecule type" value="Genomic_DNA"/>
</dbReference>
<dbReference type="RefSeq" id="WP_274942777.1">
    <property type="nucleotide sequence ID" value="NZ_JANWOI010000001.1"/>
</dbReference>
<name>A0A9X3Z6J8_9PROT</name>
<reference evidence="1" key="1">
    <citation type="submission" date="2022-08" db="EMBL/GenBank/DDBJ databases">
        <authorList>
            <person name="Vandamme P."/>
            <person name="Hettiarachchi A."/>
            <person name="Peeters C."/>
            <person name="Cnockaert M."/>
            <person name="Carlier A."/>
        </authorList>
    </citation>
    <scope>NUCLEOTIDE SEQUENCE</scope>
    <source>
        <strain evidence="1">LMG 31809</strain>
    </source>
</reference>
<evidence type="ECO:0000313" key="1">
    <source>
        <dbReference type="EMBL" id="MDA5193083.1"/>
    </source>
</evidence>
<keyword evidence="2" id="KW-1185">Reference proteome</keyword>
<evidence type="ECO:0008006" key="3">
    <source>
        <dbReference type="Google" id="ProtNLM"/>
    </source>
</evidence>
<comment type="caution">
    <text evidence="1">The sequence shown here is derived from an EMBL/GenBank/DDBJ whole genome shotgun (WGS) entry which is preliminary data.</text>
</comment>
<gene>
    <name evidence="1" type="ORF">NYP16_03825</name>
</gene>
<reference evidence="1" key="2">
    <citation type="journal article" date="2023" name="Syst. Appl. Microbiol.">
        <title>Govania unica gen. nov., sp. nov., a rare biosphere bacterium that represents a novel family in the class Alphaproteobacteria.</title>
        <authorList>
            <person name="Vandamme P."/>
            <person name="Peeters C."/>
            <person name="Hettiarachchi A."/>
            <person name="Cnockaert M."/>
            <person name="Carlier A."/>
        </authorList>
    </citation>
    <scope>NUCLEOTIDE SEQUENCE</scope>
    <source>
        <strain evidence="1">LMG 31809</strain>
    </source>
</reference>
<protein>
    <recommendedName>
        <fullName evidence="3">DUF429 domain-containing protein</fullName>
    </recommendedName>
</protein>
<accession>A0A9X3Z6J8</accession>
<dbReference type="AlphaFoldDB" id="A0A9X3Z6J8"/>
<evidence type="ECO:0000313" key="2">
    <source>
        <dbReference type="Proteomes" id="UP001141619"/>
    </source>
</evidence>